<evidence type="ECO:0000256" key="7">
    <source>
        <dbReference type="ARBA" id="ARBA00022475"/>
    </source>
</evidence>
<keyword evidence="6" id="KW-0050">Antiport</keyword>
<evidence type="ECO:0000256" key="4">
    <source>
        <dbReference type="ARBA" id="ARBA00020268"/>
    </source>
</evidence>
<feature type="transmembrane region" description="Helical" evidence="13">
    <location>
        <begin position="323"/>
        <end position="344"/>
    </location>
</feature>
<proteinExistence type="inferred from homology"/>
<evidence type="ECO:0000256" key="13">
    <source>
        <dbReference type="SAM" id="Phobius"/>
    </source>
</evidence>
<dbReference type="NCBIfam" id="TIGR00797">
    <property type="entry name" value="matE"/>
    <property type="match status" value="1"/>
</dbReference>
<evidence type="ECO:0000256" key="9">
    <source>
        <dbReference type="ARBA" id="ARBA00022989"/>
    </source>
</evidence>
<keyword evidence="10" id="KW-0406">Ion transport</keyword>
<feature type="transmembrane region" description="Helical" evidence="13">
    <location>
        <begin position="95"/>
        <end position="116"/>
    </location>
</feature>
<feature type="transmembrane region" description="Helical" evidence="13">
    <location>
        <begin position="364"/>
        <end position="384"/>
    </location>
</feature>
<evidence type="ECO:0000256" key="10">
    <source>
        <dbReference type="ARBA" id="ARBA00023065"/>
    </source>
</evidence>
<dbReference type="RefSeq" id="WP_350342780.1">
    <property type="nucleotide sequence ID" value="NZ_CP158367.1"/>
</dbReference>
<dbReference type="CDD" id="cd13137">
    <property type="entry name" value="MATE_NorM_like"/>
    <property type="match status" value="1"/>
</dbReference>
<dbReference type="EMBL" id="CP158367">
    <property type="protein sequence ID" value="XBX74019.1"/>
    <property type="molecule type" value="Genomic_DNA"/>
</dbReference>
<keyword evidence="9 13" id="KW-1133">Transmembrane helix</keyword>
<evidence type="ECO:0000256" key="3">
    <source>
        <dbReference type="ARBA" id="ARBA00010199"/>
    </source>
</evidence>
<dbReference type="InterPro" id="IPR002528">
    <property type="entry name" value="MATE_fam"/>
</dbReference>
<evidence type="ECO:0000256" key="12">
    <source>
        <dbReference type="ARBA" id="ARBA00031636"/>
    </source>
</evidence>
<feature type="transmembrane region" description="Helical" evidence="13">
    <location>
        <begin position="205"/>
        <end position="226"/>
    </location>
</feature>
<feature type="transmembrane region" description="Helical" evidence="13">
    <location>
        <begin position="60"/>
        <end position="83"/>
    </location>
</feature>
<protein>
    <recommendedName>
        <fullName evidence="4">Probable multidrug resistance protein NorM</fullName>
    </recommendedName>
    <alternativeName>
        <fullName evidence="12">Multidrug-efflux transporter</fullName>
    </alternativeName>
</protein>
<feature type="transmembrane region" description="Helical" evidence="13">
    <location>
        <begin position="427"/>
        <end position="446"/>
    </location>
</feature>
<evidence type="ECO:0000256" key="1">
    <source>
        <dbReference type="ARBA" id="ARBA00003408"/>
    </source>
</evidence>
<reference evidence="14" key="2">
    <citation type="submission" date="2024-06" db="EMBL/GenBank/DDBJ databases">
        <authorList>
            <person name="Petrova K.O."/>
            <person name="Toshchakov S.V."/>
            <person name="Boltjanskaja Y.V."/>
            <person name="Kevbrin V."/>
        </authorList>
    </citation>
    <scope>NUCLEOTIDE SEQUENCE</scope>
    <source>
        <strain evidence="14">Z-910T</strain>
    </source>
</reference>
<reference evidence="14" key="1">
    <citation type="journal article" date="2013" name="Extremophiles">
        <title>Proteinivorax tanatarense gen. nov., sp. nov., an anaerobic, haloalkaliphilic, proteolytic bacterium isolated from a decaying algal bloom, and proposal of Proteinivoraceae fam. nov.</title>
        <authorList>
            <person name="Kevbrin V."/>
            <person name="Boltyanskaya Y."/>
            <person name="Zhilina T."/>
            <person name="Kolganova T."/>
            <person name="Lavrentjeva E."/>
            <person name="Kuznetsov B."/>
        </authorList>
    </citation>
    <scope>NUCLEOTIDE SEQUENCE</scope>
    <source>
        <strain evidence="14">Z-910T</strain>
    </source>
</reference>
<keyword evidence="8 13" id="KW-0812">Transmembrane</keyword>
<keyword evidence="11 13" id="KW-0472">Membrane</keyword>
<gene>
    <name evidence="14" type="ORF">PRVXT_002038</name>
</gene>
<name>A0AAU7VJ19_9FIRM</name>
<dbReference type="PANTHER" id="PTHR43298:SF2">
    <property type="entry name" value="FMN_FAD EXPORTER YEEO-RELATED"/>
    <property type="match status" value="1"/>
</dbReference>
<keyword evidence="7" id="KW-1003">Cell membrane</keyword>
<feature type="transmembrane region" description="Helical" evidence="13">
    <location>
        <begin position="396"/>
        <end position="415"/>
    </location>
</feature>
<feature type="transmembrane region" description="Helical" evidence="13">
    <location>
        <begin position="136"/>
        <end position="153"/>
    </location>
</feature>
<evidence type="ECO:0000256" key="8">
    <source>
        <dbReference type="ARBA" id="ARBA00022692"/>
    </source>
</evidence>
<comment type="similarity">
    <text evidence="3">Belongs to the multi antimicrobial extrusion (MATE) (TC 2.A.66.1) family.</text>
</comment>
<dbReference type="PANTHER" id="PTHR43298">
    <property type="entry name" value="MULTIDRUG RESISTANCE PROTEIN NORM-RELATED"/>
    <property type="match status" value="1"/>
</dbReference>
<dbReference type="Pfam" id="PF01554">
    <property type="entry name" value="MatE"/>
    <property type="match status" value="2"/>
</dbReference>
<dbReference type="GO" id="GO:0006811">
    <property type="term" value="P:monoatomic ion transport"/>
    <property type="evidence" value="ECO:0007669"/>
    <property type="project" value="UniProtKB-KW"/>
</dbReference>
<dbReference type="PIRSF" id="PIRSF006603">
    <property type="entry name" value="DinF"/>
    <property type="match status" value="1"/>
</dbReference>
<dbReference type="GO" id="GO:0005886">
    <property type="term" value="C:plasma membrane"/>
    <property type="evidence" value="ECO:0007669"/>
    <property type="project" value="UniProtKB-SubCell"/>
</dbReference>
<organism evidence="14">
    <name type="scientific">Proteinivorax tanatarense</name>
    <dbReference type="NCBI Taxonomy" id="1260629"/>
    <lineage>
        <taxon>Bacteria</taxon>
        <taxon>Bacillati</taxon>
        <taxon>Bacillota</taxon>
        <taxon>Clostridia</taxon>
        <taxon>Eubacteriales</taxon>
        <taxon>Proteinivoracaceae</taxon>
        <taxon>Proteinivorax</taxon>
    </lineage>
</organism>
<dbReference type="GO" id="GO:0015297">
    <property type="term" value="F:antiporter activity"/>
    <property type="evidence" value="ECO:0007669"/>
    <property type="project" value="UniProtKB-KW"/>
</dbReference>
<comment type="subcellular location">
    <subcellularLocation>
        <location evidence="2">Cell membrane</location>
        <topology evidence="2">Multi-pass membrane protein</topology>
    </subcellularLocation>
</comment>
<evidence type="ECO:0000256" key="2">
    <source>
        <dbReference type="ARBA" id="ARBA00004651"/>
    </source>
</evidence>
<dbReference type="InterPro" id="IPR048279">
    <property type="entry name" value="MdtK-like"/>
</dbReference>
<dbReference type="AlphaFoldDB" id="A0AAU7VJ19"/>
<comment type="function">
    <text evidence="1">Multidrug efflux pump.</text>
</comment>
<dbReference type="GO" id="GO:0042910">
    <property type="term" value="F:xenobiotic transmembrane transporter activity"/>
    <property type="evidence" value="ECO:0007669"/>
    <property type="project" value="InterPro"/>
</dbReference>
<feature type="transmembrane region" description="Helical" evidence="13">
    <location>
        <begin position="290"/>
        <end position="311"/>
    </location>
</feature>
<evidence type="ECO:0000256" key="11">
    <source>
        <dbReference type="ARBA" id="ARBA00023136"/>
    </source>
</evidence>
<dbReference type="InterPro" id="IPR050222">
    <property type="entry name" value="MATE_MdtK"/>
</dbReference>
<evidence type="ECO:0000313" key="14">
    <source>
        <dbReference type="EMBL" id="XBX74019.1"/>
    </source>
</evidence>
<evidence type="ECO:0000256" key="5">
    <source>
        <dbReference type="ARBA" id="ARBA00022448"/>
    </source>
</evidence>
<keyword evidence="5" id="KW-0813">Transport</keyword>
<sequence>MKSKKQLLTQDKSILTGILLLAWPIVLQSLLQVVIGTVDIKMVGSFGDHAIAAVGFGRQIVMIAMVLVMAISTGTTAMVARFIGMGDQKKAASAAGQAFISALLVSAVMVPIGLLTQTHILNIMGAGPETSALAEGYMTVFFLSVPFFLLNFVARSIFQGAGDTVTPLIIDIIMNIFNVIFNYIFIFGYGPIPSLGVTGAAIGTALARVVGSSLGWGALLSGKFVLSLSIKQLLNPASDMIKQMFSIGLPAGLQGLSRNISTVIIFALLARTTAQDLANATFTIGMNLNQYALMPGLAIGTAAATLSGMNLGAGKVKRAEKSGYICTLLAAGFMSSVALIFVTFSTQLLTFFSADASPELISMGRTLLICLAVAEPFHAMAIIFSKSMQGAGYTTMPFLTTLFSWLVVRVPLGYYLAFQLNMQETGIWIAIASTNILAGMINLLLFKSGKWKTVKIESSMKNKTPTTTFKKAI</sequence>
<accession>A0AAU7VJ19</accession>
<evidence type="ECO:0000256" key="6">
    <source>
        <dbReference type="ARBA" id="ARBA00022449"/>
    </source>
</evidence>
<feature type="transmembrane region" description="Helical" evidence="13">
    <location>
        <begin position="247"/>
        <end position="270"/>
    </location>
</feature>